<evidence type="ECO:0000256" key="1">
    <source>
        <dbReference type="ARBA" id="ARBA00009333"/>
    </source>
</evidence>
<accession>A0A0E0SBV6</accession>
<reference evidence="6 8" key="4">
    <citation type="journal article" date="2015" name="BMC Genomics">
        <title>The completed genome sequence of the pathogenic ascomycete fungus Fusarium graminearum.</title>
        <authorList>
            <person name="King R."/>
            <person name="Urban M."/>
            <person name="Hammond-Kosack M.C."/>
            <person name="Hassani-Pak K."/>
            <person name="Hammond-Kosack K.E."/>
        </authorList>
    </citation>
    <scope>NUCLEOTIDE SEQUENCE [LARGE SCALE GENOMIC DNA]</scope>
    <source>
        <strain evidence="8">ATCC MYA-4620 / CBS 123657 / FGSC 9075 / NRRL 31084 / PH-1</strain>
        <strain evidence="6">PH-1</strain>
    </source>
</reference>
<dbReference type="EnsemblFungi" id="CEF83919">
    <property type="protein sequence ID" value="CEF83919"/>
    <property type="gene ID" value="FGRRES_16845"/>
</dbReference>
<dbReference type="InterPro" id="IPR050097">
    <property type="entry name" value="Ferredoxin-NADP_redctase_2"/>
</dbReference>
<reference evidence="7" key="5">
    <citation type="submission" date="2017-01" db="UniProtKB">
        <authorList>
            <consortium name="EnsemblFungi"/>
        </authorList>
    </citation>
    <scope>IDENTIFICATION</scope>
    <source>
        <strain evidence="7">PH-1 / ATCC MYA-4620 / FGSC 9075 / NRRL 31084</strain>
    </source>
</reference>
<name>A0A0E0SBV6_GIBZE</name>
<dbReference type="InterPro" id="IPR036188">
    <property type="entry name" value="FAD/NAD-bd_sf"/>
</dbReference>
<evidence type="ECO:0000313" key="6">
    <source>
        <dbReference type="EMBL" id="CEF83919.1"/>
    </source>
</evidence>
<feature type="signal peptide" evidence="4">
    <location>
        <begin position="1"/>
        <end position="18"/>
    </location>
</feature>
<dbReference type="PANTHER" id="PTHR48105">
    <property type="entry name" value="THIOREDOXIN REDUCTASE 1-RELATED-RELATED"/>
    <property type="match status" value="1"/>
</dbReference>
<reference evidence="7 8" key="2">
    <citation type="journal article" date="2010" name="Nature">
        <title>Comparative genomics reveals mobile pathogenicity chromosomes in Fusarium.</title>
        <authorList>
            <person name="Ma L.J."/>
            <person name="van der Does H.C."/>
            <person name="Borkovich K.A."/>
            <person name="Coleman J.J."/>
            <person name="Daboussi M.J."/>
            <person name="Di Pietro A."/>
            <person name="Dufresne M."/>
            <person name="Freitag M."/>
            <person name="Grabherr M."/>
            <person name="Henrissat B."/>
            <person name="Houterman P.M."/>
            <person name="Kang S."/>
            <person name="Shim W.B."/>
            <person name="Woloshuk C."/>
            <person name="Xie X."/>
            <person name="Xu J.R."/>
            <person name="Antoniw J."/>
            <person name="Baker S.E."/>
            <person name="Bluhm B.H."/>
            <person name="Breakspear A."/>
            <person name="Brown D.W."/>
            <person name="Butchko R.A."/>
            <person name="Chapman S."/>
            <person name="Coulson R."/>
            <person name="Coutinho P.M."/>
            <person name="Danchin E.G."/>
            <person name="Diener A."/>
            <person name="Gale L.R."/>
            <person name="Gardiner D.M."/>
            <person name="Goff S."/>
            <person name="Hammond-Kosack K.E."/>
            <person name="Hilburn K."/>
            <person name="Hua-Van A."/>
            <person name="Jonkers W."/>
            <person name="Kazan K."/>
            <person name="Kodira C.D."/>
            <person name="Koehrsen M."/>
            <person name="Kumar L."/>
            <person name="Lee Y.H."/>
            <person name="Li L."/>
            <person name="Manners J.M."/>
            <person name="Miranda-Saavedra D."/>
            <person name="Mukherjee M."/>
            <person name="Park G."/>
            <person name="Park J."/>
            <person name="Park S.Y."/>
            <person name="Proctor R.H."/>
            <person name="Regev A."/>
            <person name="Ruiz-Roldan M.C."/>
            <person name="Sain D."/>
            <person name="Sakthikumar S."/>
            <person name="Sykes S."/>
            <person name="Schwartz D.C."/>
            <person name="Turgeon B.G."/>
            <person name="Wapinski I."/>
            <person name="Yoder O."/>
            <person name="Young S."/>
            <person name="Zeng Q."/>
            <person name="Zhou S."/>
            <person name="Galagan J."/>
            <person name="Cuomo C.A."/>
            <person name="Kistler H.C."/>
            <person name="Rep M."/>
        </authorList>
    </citation>
    <scope>GENOME REANNOTATION</scope>
    <source>
        <strain evidence="8">ATCC MYA-4620 / CBS 123657 / FGSC 9075 / NRRL 31084 / PH-1</strain>
        <strain evidence="7">PH-1 / ATCC MYA-4620 / FGSC 9075 / NRRL 31084</strain>
    </source>
</reference>
<feature type="domain" description="FAD/NAD(P)-binding" evidence="5">
    <location>
        <begin position="37"/>
        <end position="348"/>
    </location>
</feature>
<sequence length="404" mass="44330">MRFFQTLSLSALLTLGNAAAIAKDSKVKVPELPNTDYDAVVIGGGPAGLSALSGLARVRRNVLLLDNGLYRNGPTRHMHDVIGFDGVQPAYYRYEARRLLSYYDTVKMENATVVDIKAQKGDYTSFSLSVDYPGQDTKTITARKVVLATGIKDLLPDTPGIAENWGKGIFWCPWCDGHEHADQPLGLIAPLNKVAGLVREMATLNSNVYAFVNGTDNSTTQALADQDLPQWREYLKLHNVTVDNRTITEVKRLKNGDTHNADPSLPSVPEFDLFSVEFTEGKPVERAAFLTSFPDEQRSDVGEKAGVTLYGGRLQANGSAGLITNVPGIYAIGDANTDNTTNVPHALFTGKRAAVFLHVQLERETQAVELAGLPKREAELQERDLWETMNGKRGEMLYAGEFEQ</sequence>
<dbReference type="Proteomes" id="UP000070720">
    <property type="component" value="Chromosome 4"/>
</dbReference>
<evidence type="ECO:0000256" key="4">
    <source>
        <dbReference type="SAM" id="SignalP"/>
    </source>
</evidence>
<dbReference type="eggNOG" id="ENOG502S1DJ">
    <property type="taxonomic scope" value="Eukaryota"/>
</dbReference>
<gene>
    <name evidence="6" type="ORF">FGRAMPH1_01T25089</name>
</gene>
<dbReference type="GO" id="GO:0097237">
    <property type="term" value="P:cellular response to toxic substance"/>
    <property type="evidence" value="ECO:0007669"/>
    <property type="project" value="UniProtKB-ARBA"/>
</dbReference>
<dbReference type="AlphaFoldDB" id="A0A0E0SBV6"/>
<reference key="3">
    <citation type="submission" date="2014-02" db="EMBL/GenBank/DDBJ databases">
        <title>A revised Fusarium graminearum genomic reference sequence using whole shotgun re-sequencing.</title>
        <authorList>
            <person name="King R."/>
            <person name="Urban M."/>
            <person name="Hassani-Pak K."/>
            <person name="Hammond-Kosack K."/>
        </authorList>
    </citation>
    <scope>NUCLEOTIDE SEQUENCE</scope>
    <source>
        <strain>PH-1</strain>
    </source>
</reference>
<evidence type="ECO:0000313" key="8">
    <source>
        <dbReference type="Proteomes" id="UP000070720"/>
    </source>
</evidence>
<keyword evidence="8" id="KW-1185">Reference proteome</keyword>
<evidence type="ECO:0000259" key="5">
    <source>
        <dbReference type="Pfam" id="PF07992"/>
    </source>
</evidence>
<dbReference type="PRINTS" id="PR00368">
    <property type="entry name" value="FADPNR"/>
</dbReference>
<evidence type="ECO:0000313" key="7">
    <source>
        <dbReference type="EnsemblFungi" id="CEF83919"/>
    </source>
</evidence>
<dbReference type="VEuPathDB" id="FungiDB:FGRAMPH1_01G25089"/>
<dbReference type="Pfam" id="PF07992">
    <property type="entry name" value="Pyr_redox_2"/>
    <property type="match status" value="1"/>
</dbReference>
<comment type="similarity">
    <text evidence="1">Belongs to the class-II pyridine nucleotide-disulfide oxidoreductase family.</text>
</comment>
<keyword evidence="2" id="KW-0285">Flavoprotein</keyword>
<keyword evidence="3" id="KW-0560">Oxidoreductase</keyword>
<dbReference type="SUPFAM" id="SSF51905">
    <property type="entry name" value="FAD/NAD(P)-binding domain"/>
    <property type="match status" value="1"/>
</dbReference>
<dbReference type="GO" id="GO:0016491">
    <property type="term" value="F:oxidoreductase activity"/>
    <property type="evidence" value="ECO:0007669"/>
    <property type="project" value="UniProtKB-KW"/>
</dbReference>
<evidence type="ECO:0000256" key="3">
    <source>
        <dbReference type="ARBA" id="ARBA00023002"/>
    </source>
</evidence>
<evidence type="ECO:0000256" key="2">
    <source>
        <dbReference type="ARBA" id="ARBA00022630"/>
    </source>
</evidence>
<protein>
    <submittedName>
        <fullName evidence="6">Chromosome 4, complete genome</fullName>
    </submittedName>
</protein>
<keyword evidence="4" id="KW-0732">Signal</keyword>
<feature type="chain" id="PRO_5010027148" evidence="4">
    <location>
        <begin position="19"/>
        <end position="404"/>
    </location>
</feature>
<dbReference type="EMBL" id="HG970335">
    <property type="protein sequence ID" value="CEF83919.1"/>
    <property type="molecule type" value="Genomic_DNA"/>
</dbReference>
<organism evidence="7">
    <name type="scientific">Gibberella zeae (strain ATCC MYA-4620 / CBS 123657 / FGSC 9075 / NRRL 31084 / PH-1)</name>
    <name type="common">Wheat head blight fungus</name>
    <name type="synonym">Fusarium graminearum</name>
    <dbReference type="NCBI Taxonomy" id="229533"/>
    <lineage>
        <taxon>Eukaryota</taxon>
        <taxon>Fungi</taxon>
        <taxon>Dikarya</taxon>
        <taxon>Ascomycota</taxon>
        <taxon>Pezizomycotina</taxon>
        <taxon>Sordariomycetes</taxon>
        <taxon>Hypocreomycetidae</taxon>
        <taxon>Hypocreales</taxon>
        <taxon>Nectriaceae</taxon>
        <taxon>Fusarium</taxon>
    </lineage>
</organism>
<dbReference type="Gene3D" id="3.50.50.60">
    <property type="entry name" value="FAD/NAD(P)-binding domain"/>
    <property type="match status" value="2"/>
</dbReference>
<proteinExistence type="inferred from homology"/>
<dbReference type="InterPro" id="IPR023753">
    <property type="entry name" value="FAD/NAD-binding_dom"/>
</dbReference>
<dbReference type="InParanoid" id="A0A0E0SBV6"/>
<reference evidence="7 8" key="1">
    <citation type="journal article" date="2007" name="Science">
        <title>The Fusarium graminearum genome reveals a link between localized polymorphism and pathogen specialization.</title>
        <authorList>
            <person name="Cuomo C.A."/>
            <person name="Gueldener U."/>
            <person name="Xu J.-R."/>
            <person name="Trail F."/>
            <person name="Turgeon B.G."/>
            <person name="Di Pietro A."/>
            <person name="Walton J.D."/>
            <person name="Ma L.-J."/>
            <person name="Baker S.E."/>
            <person name="Rep M."/>
            <person name="Adam G."/>
            <person name="Antoniw J."/>
            <person name="Baldwin T."/>
            <person name="Calvo S.E."/>
            <person name="Chang Y.-L."/>
            <person name="DeCaprio D."/>
            <person name="Gale L.R."/>
            <person name="Gnerre S."/>
            <person name="Goswami R.S."/>
            <person name="Hammond-Kosack K."/>
            <person name="Harris L.J."/>
            <person name="Hilburn K."/>
            <person name="Kennell J.C."/>
            <person name="Kroken S."/>
            <person name="Magnuson J.K."/>
            <person name="Mannhaupt G."/>
            <person name="Mauceli E.W."/>
            <person name="Mewes H.-W."/>
            <person name="Mitterbauer R."/>
            <person name="Muehlbauer G."/>
            <person name="Muensterkoetter M."/>
            <person name="Nelson D."/>
            <person name="O'Donnell K."/>
            <person name="Ouellet T."/>
            <person name="Qi W."/>
            <person name="Quesneville H."/>
            <person name="Roncero M.I.G."/>
            <person name="Seong K.-Y."/>
            <person name="Tetko I.V."/>
            <person name="Urban M."/>
            <person name="Waalwijk C."/>
            <person name="Ward T.J."/>
            <person name="Yao J."/>
            <person name="Birren B.W."/>
            <person name="Kistler H.C."/>
        </authorList>
    </citation>
    <scope>NUCLEOTIDE SEQUENCE [LARGE SCALE GENOMIC DNA]</scope>
    <source>
        <strain evidence="8">ATCC MYA-4620 / CBS 123657 / FGSC 9075 / NRRL 31084 / PH-1</strain>
        <strain evidence="7">PH-1 / ATCC MYA-4620 / FGSC 9075 / NRRL 31084</strain>
    </source>
</reference>
<dbReference type="PRINTS" id="PR00469">
    <property type="entry name" value="PNDRDTASEII"/>
</dbReference>